<protein>
    <submittedName>
        <fullName evidence="5">T9SS type A sorting domain-containing protein</fullName>
    </submittedName>
</protein>
<gene>
    <name evidence="5" type="ORF">H8R27_04915</name>
</gene>
<feature type="domain" description="Fibronectin type-III" evidence="4">
    <location>
        <begin position="766"/>
        <end position="856"/>
    </location>
</feature>
<dbReference type="InterPro" id="IPR050991">
    <property type="entry name" value="ECM_Regulatory_Proteins"/>
</dbReference>
<feature type="domain" description="Fibronectin type-III" evidence="4">
    <location>
        <begin position="1005"/>
        <end position="1094"/>
    </location>
</feature>
<comment type="caution">
    <text evidence="5">The sequence shown here is derived from an EMBL/GenBank/DDBJ whole genome shotgun (WGS) entry which is preliminary data.</text>
</comment>
<feature type="domain" description="Fibronectin type-III" evidence="4">
    <location>
        <begin position="217"/>
        <end position="313"/>
    </location>
</feature>
<dbReference type="NCBIfam" id="TIGR04183">
    <property type="entry name" value="Por_Secre_tail"/>
    <property type="match status" value="1"/>
</dbReference>
<evidence type="ECO:0000313" key="5">
    <source>
        <dbReference type="EMBL" id="MBC5834222.1"/>
    </source>
</evidence>
<dbReference type="RefSeq" id="WP_166126735.1">
    <property type="nucleotide sequence ID" value="NZ_JAANOQ010000003.1"/>
</dbReference>
<evidence type="ECO:0000256" key="2">
    <source>
        <dbReference type="ARBA" id="ARBA00022737"/>
    </source>
</evidence>
<dbReference type="CDD" id="cd00063">
    <property type="entry name" value="FN3"/>
    <property type="match status" value="2"/>
</dbReference>
<dbReference type="Proteomes" id="UP000605990">
    <property type="component" value="Unassembled WGS sequence"/>
</dbReference>
<sequence length="1335" mass="142114">MKRIIFLFCLLLAFTFGNAQIWTINSCSAELGTNTYGPMSSIATANATSRVAVIYPASQLATLSGLQLTNMYFKRISTTGTIAGTPNFKIYLKEVSSTDWGAASLDWATATTGATLVYDSNPSTIAGSTAGWKSFPLTGTFTYSGTQNLAVFTEYQNTTASSAITWSYEYTAPCISTTNNNTTKYTNNTTGTYPATLASGNYRRPLIGFDFLVSCNAPNTLAVSNVTTTTATATWVENVVQPQNGYEYYYSTSATAPTPATIPNGTTATGVVTANLSALSPSTAYYLWVRGNCGAADKSIWTGPISFTTTCAPLSTPVLENFATFLPNVCWFNRTGGDLTTGPTTLTGSGWLADGFGNVGTTGAVRNEIWTTGANDWFISPEIIIPATGYELKFDAAATQFGSVNVPTNAWEADDYIEVLVSTTGLTNWTPVFTYNDSNQPSNTGTPNIIDLDAYSGQNIRIAFRAVEGATNGTADIDFSLDNFLVRLTPSCIEPLNLVSAGATSSTVNISWDATTPSPTTGYEYFVSTSNTVPVTAGTPTTNTFAIPSGLLPQTTYYVFVRSDCSAGDFSSWSGPISFTTSCAPLSAPVLENFATFLPNACWFNRTGGDLTTGPTTLTGSGWLADGFANVGTTGAVRNEIWTTGANDWFISPEIIIPATGYELKFDAAATQFGTTNLPTTAWEADDYIEVLVSTTGLTNWTPVFTYNNTNQPSNTGTPNIIDLDAYSGQNIRIAFRAVEGATNGTADIDFSLDNFLVRLTPSCIEPLNLVTSGATFTSVNISWDATTPSPTTGYEYFVSTSNTVPVTAGTPTTNTFAALSSLTPETLYYVFVRSDCSAGDFSSWTGPISFYTGYCLPSSTNTATYVNNFTTTGGSQNISNLATGYTTGGYLNASSQFVEGFATSSFNFNAAIVGGTAGFSIWIDWNNNLVFDNATEKVFNTTAYGNGPFTGLISIPAGTALGNYRMRITTDFNSTNPSNPCAASTRAEFEDYTISVIAPPACGAPSVSVSNVTDVAANLNWAAVPSALVGYEYVLDNVATNPAGSGTATSAITYSASGLTASTIYYFHVRSVCGAGSFSTWSTISFTTSCAPGNVPYTQNFETTTVPNLPLCTSQQNIGSGNLWAVASNPGYGFTTNALRYTYNSGNAANVWFYTNGINLTAGTNYKIAYDYGSTGTTFPEKLKVAYGTSALASAMTTVLVDHTNVVNATPTNNLVNFTPTVSGVYYFGFNAYSTANQFYLFVDNISVDVVLSNDSFDNKSFYVYPNPVRDILNIDYNENITTIQIVNMLGQEVISKRVNNTQNQIDMSALPAGAYIVNIAVDDMVHTIKVIKE</sequence>
<keyword evidence="6" id="KW-1185">Reference proteome</keyword>
<dbReference type="Gene3D" id="2.60.40.3080">
    <property type="match status" value="1"/>
</dbReference>
<dbReference type="PANTHER" id="PTHR46708">
    <property type="entry name" value="TENASCIN"/>
    <property type="match status" value="1"/>
</dbReference>
<feature type="signal peptide" evidence="3">
    <location>
        <begin position="1"/>
        <end position="19"/>
    </location>
</feature>
<dbReference type="SMART" id="SM00060">
    <property type="entry name" value="FN3"/>
    <property type="match status" value="4"/>
</dbReference>
<evidence type="ECO:0000256" key="1">
    <source>
        <dbReference type="ARBA" id="ARBA00022729"/>
    </source>
</evidence>
<evidence type="ECO:0000256" key="3">
    <source>
        <dbReference type="SAM" id="SignalP"/>
    </source>
</evidence>
<dbReference type="InterPro" id="IPR003961">
    <property type="entry name" value="FN3_dom"/>
</dbReference>
<evidence type="ECO:0000313" key="6">
    <source>
        <dbReference type="Proteomes" id="UP000605990"/>
    </source>
</evidence>
<feature type="domain" description="Fibronectin type-III" evidence="4">
    <location>
        <begin position="494"/>
        <end position="584"/>
    </location>
</feature>
<keyword evidence="1 3" id="KW-0732">Signal</keyword>
<dbReference type="Gene3D" id="2.60.40.10">
    <property type="entry name" value="Immunoglobulins"/>
    <property type="match status" value="4"/>
</dbReference>
<dbReference type="InterPro" id="IPR045474">
    <property type="entry name" value="GEVED"/>
</dbReference>
<dbReference type="PROSITE" id="PS50853">
    <property type="entry name" value="FN3"/>
    <property type="match status" value="4"/>
</dbReference>
<dbReference type="Gene3D" id="2.60.120.200">
    <property type="match status" value="3"/>
</dbReference>
<dbReference type="InterPro" id="IPR026444">
    <property type="entry name" value="Secre_tail"/>
</dbReference>
<organism evidence="5 6">
    <name type="scientific">Flavobacterium bernardetii</name>
    <dbReference type="NCBI Taxonomy" id="2813823"/>
    <lineage>
        <taxon>Bacteria</taxon>
        <taxon>Pseudomonadati</taxon>
        <taxon>Bacteroidota</taxon>
        <taxon>Flavobacteriia</taxon>
        <taxon>Flavobacteriales</taxon>
        <taxon>Flavobacteriaceae</taxon>
        <taxon>Flavobacterium</taxon>
    </lineage>
</organism>
<dbReference type="EMBL" id="JACRUN010000002">
    <property type="protein sequence ID" value="MBC5834222.1"/>
    <property type="molecule type" value="Genomic_DNA"/>
</dbReference>
<name>A0ABR7IX47_9FLAO</name>
<dbReference type="InterPro" id="IPR013783">
    <property type="entry name" value="Ig-like_fold"/>
</dbReference>
<proteinExistence type="predicted"/>
<dbReference type="Pfam" id="PF20009">
    <property type="entry name" value="GEVED"/>
    <property type="match status" value="1"/>
</dbReference>
<feature type="chain" id="PRO_5046422418" evidence="3">
    <location>
        <begin position="20"/>
        <end position="1335"/>
    </location>
</feature>
<dbReference type="PANTHER" id="PTHR46708:SF2">
    <property type="entry name" value="FIBRONECTIN TYPE-III DOMAIN-CONTAINING PROTEIN"/>
    <property type="match status" value="1"/>
</dbReference>
<reference evidence="5 6" key="1">
    <citation type="submission" date="2020-08" db="EMBL/GenBank/DDBJ databases">
        <title>Description of novel Flavobacterium F-408 isolate.</title>
        <authorList>
            <person name="Saticioglu I.B."/>
            <person name="Duman M."/>
            <person name="Altun S."/>
        </authorList>
    </citation>
    <scope>NUCLEOTIDE SEQUENCE [LARGE SCALE GENOMIC DNA]</scope>
    <source>
        <strain evidence="5 6">F-408</strain>
    </source>
</reference>
<dbReference type="InterPro" id="IPR036116">
    <property type="entry name" value="FN3_sf"/>
</dbReference>
<accession>A0ABR7IX47</accession>
<evidence type="ECO:0000259" key="4">
    <source>
        <dbReference type="PROSITE" id="PS50853"/>
    </source>
</evidence>
<dbReference type="Pfam" id="PF18962">
    <property type="entry name" value="Por_Secre_tail"/>
    <property type="match status" value="1"/>
</dbReference>
<keyword evidence="2" id="KW-0677">Repeat</keyword>
<dbReference type="SUPFAM" id="SSF49265">
    <property type="entry name" value="Fibronectin type III"/>
    <property type="match status" value="4"/>
</dbReference>